<dbReference type="AlphaFoldDB" id="A0A6G4X7S5"/>
<dbReference type="Proteomes" id="UP000477722">
    <property type="component" value="Unassembled WGS sequence"/>
</dbReference>
<dbReference type="RefSeq" id="WP_165303204.1">
    <property type="nucleotide sequence ID" value="NZ_JAAKZZ010000792.1"/>
</dbReference>
<name>A0A6G4X7S5_9ACTN</name>
<protein>
    <submittedName>
        <fullName evidence="2">Uncharacterized protein</fullName>
    </submittedName>
</protein>
<reference evidence="2 3" key="1">
    <citation type="submission" date="2020-02" db="EMBL/GenBank/DDBJ databases">
        <title>Whole-genome analyses of novel actinobacteria.</title>
        <authorList>
            <person name="Sahin N."/>
            <person name="Tatar D."/>
        </authorList>
    </citation>
    <scope>NUCLEOTIDE SEQUENCE [LARGE SCALE GENOMIC DNA]</scope>
    <source>
        <strain evidence="2 3">SB3404</strain>
    </source>
</reference>
<evidence type="ECO:0000313" key="2">
    <source>
        <dbReference type="EMBL" id="NGO73575.1"/>
    </source>
</evidence>
<comment type="caution">
    <text evidence="2">The sequence shown here is derived from an EMBL/GenBank/DDBJ whole genome shotgun (WGS) entry which is preliminary data.</text>
</comment>
<feature type="region of interest" description="Disordered" evidence="1">
    <location>
        <begin position="41"/>
        <end position="75"/>
    </location>
</feature>
<dbReference type="EMBL" id="JAAKZZ010000792">
    <property type="protein sequence ID" value="NGO73575.1"/>
    <property type="molecule type" value="Genomic_DNA"/>
</dbReference>
<evidence type="ECO:0000256" key="1">
    <source>
        <dbReference type="SAM" id="MobiDB-lite"/>
    </source>
</evidence>
<keyword evidence="3" id="KW-1185">Reference proteome</keyword>
<accession>A0A6G4X7S5</accession>
<organism evidence="2 3">
    <name type="scientific">Streptomyces boncukensis</name>
    <dbReference type="NCBI Taxonomy" id="2711219"/>
    <lineage>
        <taxon>Bacteria</taxon>
        <taxon>Bacillati</taxon>
        <taxon>Actinomycetota</taxon>
        <taxon>Actinomycetes</taxon>
        <taxon>Kitasatosporales</taxon>
        <taxon>Streptomycetaceae</taxon>
        <taxon>Streptomyces</taxon>
    </lineage>
</organism>
<evidence type="ECO:0000313" key="3">
    <source>
        <dbReference type="Proteomes" id="UP000477722"/>
    </source>
</evidence>
<gene>
    <name evidence="2" type="ORF">G5C65_35665</name>
</gene>
<feature type="non-terminal residue" evidence="2">
    <location>
        <position position="1"/>
    </location>
</feature>
<sequence length="409" mass="43604">SPGSPLWRPAPAPDSPSGRPVAAAIGILVLLGVGIGFGANSSPREEGFSSKPLPTRSTTPGWMRTASPYESAPGSRLGSGRYTIVHLSTSPDGGAAGPSVRSTLRKAALASDLDGKVSVVSVDSDSLGSGSVKRRYPNVVAVIGDTERTGSPYSGSRSSYSSPVTIDTCRAPGEDRREDIAAGASFSLSPSTTDVAARLRTYLRDVHDVHRPLIGDDALHSDLTRALREGSRSGWKPEVLDSDTRQPGRDTLARDAERADADAAVLPNLSYSGPLAPKKLLESGFRGPVLVPFEPPPGCNRAQRAQRDTRFRNAASEGLLRYRSGPAERGTETRERDAALLLAEALKEQSGKPSTLRLRRSLGRELAKTEVRGSAGRLSLDGGYARSSPLWIDRFDGEKWRVERKLSAE</sequence>
<feature type="compositionally biased region" description="Basic and acidic residues" evidence="1">
    <location>
        <begin position="238"/>
        <end position="255"/>
    </location>
</feature>
<proteinExistence type="predicted"/>
<feature type="region of interest" description="Disordered" evidence="1">
    <location>
        <begin position="228"/>
        <end position="255"/>
    </location>
</feature>